<protein>
    <submittedName>
        <fullName evidence="1">Uncharacterized protein</fullName>
    </submittedName>
</protein>
<gene>
    <name evidence="1" type="ORF">CCALI_01634</name>
</gene>
<dbReference type="HOGENOM" id="CLU_2492247_0_0_0"/>
<organism evidence="1 2">
    <name type="scientific">Chthonomonas calidirosea (strain DSM 23976 / ICMP 18418 / T49)</name>
    <dbReference type="NCBI Taxonomy" id="1303518"/>
    <lineage>
        <taxon>Bacteria</taxon>
        <taxon>Bacillati</taxon>
        <taxon>Armatimonadota</taxon>
        <taxon>Chthonomonadia</taxon>
        <taxon>Chthonomonadales</taxon>
        <taxon>Chthonomonadaceae</taxon>
        <taxon>Chthonomonas</taxon>
    </lineage>
</organism>
<keyword evidence="2" id="KW-1185">Reference proteome</keyword>
<dbReference type="AlphaFoldDB" id="S0EUU6"/>
<evidence type="ECO:0000313" key="2">
    <source>
        <dbReference type="Proteomes" id="UP000014227"/>
    </source>
</evidence>
<dbReference type="InParanoid" id="S0EUU6"/>
<name>S0EUU6_CHTCT</name>
<accession>S0EUU6</accession>
<reference evidence="2" key="1">
    <citation type="submission" date="2013-03" db="EMBL/GenBank/DDBJ databases">
        <title>Genome sequence of Chthonomonas calidirosea, the first sequenced genome from the Armatimonadetes phylum (formally candidate division OP10).</title>
        <authorList>
            <person name="Lee K.C.Y."/>
            <person name="Morgan X.C."/>
            <person name="Dunfield P.F."/>
            <person name="Tamas I."/>
            <person name="Houghton K.M."/>
            <person name="Vyssotski M."/>
            <person name="Ryan J.L.J."/>
            <person name="Lagutin K."/>
            <person name="McDonald I.R."/>
            <person name="Stott M.B."/>
        </authorList>
    </citation>
    <scope>NUCLEOTIDE SEQUENCE [LARGE SCALE GENOMIC DNA]</scope>
    <source>
        <strain evidence="2">DSM 23976 / ICMP 18418 / T49</strain>
    </source>
</reference>
<dbReference type="Proteomes" id="UP000014227">
    <property type="component" value="Chromosome I"/>
</dbReference>
<dbReference type="KEGG" id="ccz:CCALI_01634"/>
<proteinExistence type="predicted"/>
<dbReference type="EMBL" id="HF951689">
    <property type="protein sequence ID" value="CCW35450.1"/>
    <property type="molecule type" value="Genomic_DNA"/>
</dbReference>
<evidence type="ECO:0000313" key="1">
    <source>
        <dbReference type="EMBL" id="CCW35450.1"/>
    </source>
</evidence>
<sequence length="86" mass="9705">MYVLVNSLDNFLIFLLSVFFDRSLSASPRERCAGKRGSFLHREAFLDIVVQGELIGMRTQGDLFDLLLTLVLDIGFNEVLIEDPAL</sequence>